<keyword evidence="2" id="KW-0175">Coiled coil</keyword>
<dbReference type="OrthoDB" id="626167at2759"/>
<sequence>MRRASSSALILIHRRAKLSSLISSSSAAAAHEFLPHISQTPPFLSRDANTPHRPQMFNTLAEQTPPQISSRQRKIKQKSDLEEAFESAESTEEMLKALKDMESCFNERELGMACLKMGLKLDQEGHDPEKVLSFAARALNSFDRDEDDASLPLAMTLQAMGSASYGLKRFNDSLGYLNRAKRVLRKLEESASCNVENSSPILHAVELELYNVKTAMGRREEALTNLLKALELKELVLDERSGELGKAYREVAEAYVSVLNFREAYSYCMRALNIHKALLGNNSVQVAHDRRLLGIIHSGLQDHDAALEENELSQKVLKNWGLGQALLQAEIDTANFQIALGRYYDAIDTLKSVLQRTDKESKDRAMVLLSMSKALSSQENFQESKKCLDSACEILRKKEKSFPVEVSEAYMEISTQYELMNEFETAISLLNKALRMLEKIPQEQHSVGTVSARIGWLLLLTGKVEQAIPSLEDAAERLKESFGPKHFSIGYVYNNLGAAYLELDRPQSAAQVFAYAKDVMDVSLGPHHADSIEAVQNLSKAYAAMGSYELAVDFQKKAVEAWEGHGQNAEDELKEARQILEQLMTKARASLLNHSPAKALPSANTRDRRPDVFNHRNETKKAYHCKGMPSLYNAMNSS</sequence>
<dbReference type="Proteomes" id="UP000595140">
    <property type="component" value="Unassembled WGS sequence"/>
</dbReference>
<evidence type="ECO:0000256" key="2">
    <source>
        <dbReference type="SAM" id="Coils"/>
    </source>
</evidence>
<dbReference type="PROSITE" id="PS50005">
    <property type="entry name" value="TPR"/>
    <property type="match status" value="1"/>
</dbReference>
<dbReference type="PANTHER" id="PTHR47459">
    <property type="entry name" value="KINESIN LIGHT CHAIN-RELATED"/>
    <property type="match status" value="1"/>
</dbReference>
<keyword evidence="1" id="KW-0802">TPR repeat</keyword>
<feature type="coiled-coil region" evidence="2">
    <location>
        <begin position="559"/>
        <end position="590"/>
    </location>
</feature>
<dbReference type="EMBL" id="OOIL02003144">
    <property type="protein sequence ID" value="VFQ86243.1"/>
    <property type="molecule type" value="Genomic_DNA"/>
</dbReference>
<evidence type="ECO:0000313" key="4">
    <source>
        <dbReference type="Proteomes" id="UP000595140"/>
    </source>
</evidence>
<dbReference type="Pfam" id="PF13424">
    <property type="entry name" value="TPR_12"/>
    <property type="match status" value="2"/>
</dbReference>
<dbReference type="PANTHER" id="PTHR47459:SF1">
    <property type="entry name" value="KINESIN LIGHT CHAIN-RELATED"/>
    <property type="match status" value="1"/>
</dbReference>
<evidence type="ECO:0000256" key="1">
    <source>
        <dbReference type="PROSITE-ProRule" id="PRU00339"/>
    </source>
</evidence>
<protein>
    <recommendedName>
        <fullName evidence="5">MalT-like TPR region domain-containing protein</fullName>
    </recommendedName>
</protein>
<gene>
    <name evidence="3" type="ORF">CCAM_LOCUS28019</name>
</gene>
<dbReference type="InterPro" id="IPR019734">
    <property type="entry name" value="TPR_rpt"/>
</dbReference>
<dbReference type="SMART" id="SM00028">
    <property type="entry name" value="TPR"/>
    <property type="match status" value="8"/>
</dbReference>
<reference evidence="3 4" key="1">
    <citation type="submission" date="2018-04" db="EMBL/GenBank/DDBJ databases">
        <authorList>
            <person name="Vogel A."/>
        </authorList>
    </citation>
    <scope>NUCLEOTIDE SEQUENCE [LARGE SCALE GENOMIC DNA]</scope>
</reference>
<dbReference type="InterPro" id="IPR011990">
    <property type="entry name" value="TPR-like_helical_dom_sf"/>
</dbReference>
<dbReference type="AlphaFoldDB" id="A0A484MB92"/>
<evidence type="ECO:0008006" key="5">
    <source>
        <dbReference type="Google" id="ProtNLM"/>
    </source>
</evidence>
<feature type="coiled-coil region" evidence="2">
    <location>
        <begin position="71"/>
        <end position="101"/>
    </location>
</feature>
<organism evidence="3 4">
    <name type="scientific">Cuscuta campestris</name>
    <dbReference type="NCBI Taxonomy" id="132261"/>
    <lineage>
        <taxon>Eukaryota</taxon>
        <taxon>Viridiplantae</taxon>
        <taxon>Streptophyta</taxon>
        <taxon>Embryophyta</taxon>
        <taxon>Tracheophyta</taxon>
        <taxon>Spermatophyta</taxon>
        <taxon>Magnoliopsida</taxon>
        <taxon>eudicotyledons</taxon>
        <taxon>Gunneridae</taxon>
        <taxon>Pentapetalae</taxon>
        <taxon>asterids</taxon>
        <taxon>lamiids</taxon>
        <taxon>Solanales</taxon>
        <taxon>Convolvulaceae</taxon>
        <taxon>Cuscuteae</taxon>
        <taxon>Cuscuta</taxon>
        <taxon>Cuscuta subgen. Grammica</taxon>
        <taxon>Cuscuta sect. Cleistogrammica</taxon>
    </lineage>
</organism>
<accession>A0A484MB92</accession>
<dbReference type="SUPFAM" id="SSF48452">
    <property type="entry name" value="TPR-like"/>
    <property type="match status" value="3"/>
</dbReference>
<evidence type="ECO:0000313" key="3">
    <source>
        <dbReference type="EMBL" id="VFQ86243.1"/>
    </source>
</evidence>
<keyword evidence="4" id="KW-1185">Reference proteome</keyword>
<proteinExistence type="predicted"/>
<feature type="repeat" description="TPR" evidence="1">
    <location>
        <begin position="407"/>
        <end position="440"/>
    </location>
</feature>
<dbReference type="Gene3D" id="1.25.40.10">
    <property type="entry name" value="Tetratricopeptide repeat domain"/>
    <property type="match status" value="3"/>
</dbReference>
<name>A0A484MB92_9ASTE</name>